<dbReference type="InterPro" id="IPR036412">
    <property type="entry name" value="HAD-like_sf"/>
</dbReference>
<dbReference type="FunFam" id="1.20.1110.10:FF:000045">
    <property type="entry name" value="ATPase 4 plasma membrane-type"/>
    <property type="match status" value="1"/>
</dbReference>
<evidence type="ECO:0000256" key="9">
    <source>
        <dbReference type="ARBA" id="ARBA00022475"/>
    </source>
</evidence>
<dbReference type="InterPro" id="IPR023214">
    <property type="entry name" value="HAD_sf"/>
</dbReference>
<keyword evidence="14 35" id="KW-0732">Signal</keyword>
<keyword evidence="28 33" id="KW-0326">Glycosidase</keyword>
<dbReference type="Gene3D" id="3.40.50.1000">
    <property type="entry name" value="HAD superfamily/HAD-like"/>
    <property type="match status" value="1"/>
</dbReference>
<dbReference type="GO" id="GO:0016887">
    <property type="term" value="F:ATP hydrolysis activity"/>
    <property type="evidence" value="ECO:0007669"/>
    <property type="project" value="InterPro"/>
</dbReference>
<dbReference type="Pfam" id="PF07983">
    <property type="entry name" value="X8"/>
    <property type="match status" value="1"/>
</dbReference>
<feature type="domain" description="Cation-transporting P-type ATPase N-terminal" evidence="37">
    <location>
        <begin position="527"/>
        <end position="599"/>
    </location>
</feature>
<dbReference type="SUPFAM" id="SSF51445">
    <property type="entry name" value="(Trans)glycosidases"/>
    <property type="match status" value="1"/>
</dbReference>
<dbReference type="FunFam" id="3.20.20.80:FF:000008">
    <property type="entry name" value="Glucan endo-1,3-beta-glucosidase 5"/>
    <property type="match status" value="1"/>
</dbReference>
<keyword evidence="12 34" id="KW-0812">Transmembrane</keyword>
<organism evidence="38 39">
    <name type="scientific">Dioscorea zingiberensis</name>
    <dbReference type="NCBI Taxonomy" id="325984"/>
    <lineage>
        <taxon>Eukaryota</taxon>
        <taxon>Viridiplantae</taxon>
        <taxon>Streptophyta</taxon>
        <taxon>Embryophyta</taxon>
        <taxon>Tracheophyta</taxon>
        <taxon>Spermatophyta</taxon>
        <taxon>Magnoliopsida</taxon>
        <taxon>Liliopsida</taxon>
        <taxon>Dioscoreales</taxon>
        <taxon>Dioscoreaceae</taxon>
        <taxon>Dioscorea</taxon>
    </lineage>
</organism>
<dbReference type="Gene3D" id="1.20.1110.10">
    <property type="entry name" value="Calcium-transporting ATPase, transmembrane domain"/>
    <property type="match status" value="1"/>
</dbReference>
<keyword evidence="39" id="KW-1185">Reference proteome</keyword>
<feature type="transmembrane region" description="Helical" evidence="34">
    <location>
        <begin position="1223"/>
        <end position="1244"/>
    </location>
</feature>
<dbReference type="PANTHER" id="PTHR42861">
    <property type="entry name" value="CALCIUM-TRANSPORTING ATPASE"/>
    <property type="match status" value="1"/>
</dbReference>
<dbReference type="EC" id="3.2.1.39" evidence="7"/>
<dbReference type="SUPFAM" id="SSF56784">
    <property type="entry name" value="HAD-like"/>
    <property type="match status" value="1"/>
</dbReference>
<feature type="transmembrane region" description="Helical" evidence="34">
    <location>
        <begin position="1297"/>
        <end position="1322"/>
    </location>
</feature>
<evidence type="ECO:0000256" key="1">
    <source>
        <dbReference type="ARBA" id="ARBA00000382"/>
    </source>
</evidence>
<dbReference type="SMART" id="SM00831">
    <property type="entry name" value="Cation_ATPase_N"/>
    <property type="match status" value="1"/>
</dbReference>
<dbReference type="Pfam" id="PF00332">
    <property type="entry name" value="Glyco_hydro_17"/>
    <property type="match status" value="1"/>
</dbReference>
<dbReference type="FunFam" id="3.40.50.1000:FF:000211">
    <property type="entry name" value="Plasma membrane ATPase"/>
    <property type="match status" value="1"/>
</dbReference>
<dbReference type="Pfam" id="PF00702">
    <property type="entry name" value="Hydrolase"/>
    <property type="match status" value="1"/>
</dbReference>
<dbReference type="InterPro" id="IPR006534">
    <property type="entry name" value="P-type_ATPase_IIIA"/>
</dbReference>
<keyword evidence="20" id="KW-0460">Magnesium</keyword>
<comment type="similarity">
    <text evidence="4 32">Belongs to the glycosyl hydrolase 17 family.</text>
</comment>
<dbReference type="GO" id="GO:0042973">
    <property type="term" value="F:glucan endo-1,3-beta-D-glucosidase activity"/>
    <property type="evidence" value="ECO:0007669"/>
    <property type="project" value="UniProtKB-EC"/>
</dbReference>
<dbReference type="GO" id="GO:0008553">
    <property type="term" value="F:P-type proton-exporting transporter activity"/>
    <property type="evidence" value="ECO:0007669"/>
    <property type="project" value="UniProtKB-EC"/>
</dbReference>
<keyword evidence="8" id="KW-0813">Transport</keyword>
<feature type="transmembrane region" description="Helical" evidence="34">
    <location>
        <begin position="757"/>
        <end position="779"/>
    </location>
</feature>
<feature type="domain" description="X8" evidence="36">
    <location>
        <begin position="365"/>
        <end position="449"/>
    </location>
</feature>
<proteinExistence type="inferred from homology"/>
<dbReference type="EMBL" id="JAGGNH010000001">
    <property type="protein sequence ID" value="KAJ0988526.1"/>
    <property type="molecule type" value="Genomic_DNA"/>
</dbReference>
<dbReference type="Gene3D" id="1.20.58.1040">
    <property type="match status" value="1"/>
</dbReference>
<keyword evidence="16" id="KW-0375">Hydrogen ion transport</keyword>
<dbReference type="NCBIfam" id="TIGR01494">
    <property type="entry name" value="ATPase_P-type"/>
    <property type="match status" value="2"/>
</dbReference>
<evidence type="ECO:0000256" key="2">
    <source>
        <dbReference type="ARBA" id="ARBA00004141"/>
    </source>
</evidence>
<evidence type="ECO:0000256" key="14">
    <source>
        <dbReference type="ARBA" id="ARBA00022729"/>
    </source>
</evidence>
<evidence type="ECO:0000256" key="17">
    <source>
        <dbReference type="ARBA" id="ARBA00022801"/>
    </source>
</evidence>
<comment type="catalytic activity">
    <reaction evidence="1">
        <text>Hydrolysis of (1-&gt;3)-beta-D-glucosidic linkages in (1-&gt;3)-beta-D-glucans.</text>
        <dbReference type="EC" id="3.2.1.39"/>
    </reaction>
</comment>
<dbReference type="InterPro" id="IPR018303">
    <property type="entry name" value="ATPase_P-typ_P_site"/>
</dbReference>
<dbReference type="InterPro" id="IPR004014">
    <property type="entry name" value="ATPase_P-typ_cation-transptr_N"/>
</dbReference>
<dbReference type="FunFam" id="1.20.58.1040:FF:000002">
    <property type="entry name" value="Glucan endo-1,3-beta-glucosidase 8"/>
    <property type="match status" value="1"/>
</dbReference>
<evidence type="ECO:0000256" key="13">
    <source>
        <dbReference type="ARBA" id="ARBA00022723"/>
    </source>
</evidence>
<keyword evidence="24 34" id="KW-0472">Membrane</keyword>
<comment type="caution">
    <text evidence="38">The sequence shown here is derived from an EMBL/GenBank/DDBJ whole genome shotgun (WGS) entry which is preliminary data.</text>
</comment>
<dbReference type="PROSITE" id="PS00154">
    <property type="entry name" value="ATPASE_E1_E2"/>
    <property type="match status" value="1"/>
</dbReference>
<keyword evidence="11" id="KW-0336">GPI-anchor</keyword>
<evidence type="ECO:0000256" key="20">
    <source>
        <dbReference type="ARBA" id="ARBA00022842"/>
    </source>
</evidence>
<evidence type="ECO:0000256" key="33">
    <source>
        <dbReference type="RuleBase" id="RU004336"/>
    </source>
</evidence>
<keyword evidence="10" id="KW-0597">Phosphoprotein</keyword>
<comment type="similarity">
    <text evidence="5">Belongs to the cation transport ATPase (P-type) (TC 3.A.3) family. Type IIIA subfamily.</text>
</comment>
<sequence>MKENMKMGHQLFLQLLLVFHAIVAEGLGVNWGLKSSHPLPPDLVVNMLKENGFNKVKLFEADPGVLRALGRSGIEVMLGIPNEFLAPLASSVRVAEQWVMQNVSNYISKYGVDIRYVAVGNEQFLTAYKGMFQQTTFPALQNIQAALIKAGLSRQVKVTIPLNADVYQSPTTGLPSGGDFRSDIHSLMLDIVRFLQDNAAPLTINIYPFLSQYLDPNFPIDFAFFSGSSSPVVDGPISYTNVFEASYDTLVWALEKNGFGSVPIIVGEIGWPTDGDPKANVDYARRFNQGLLNRIIQGKGTPKRPSPPDIYIFGLMDEDIKSIMPGNFERHWGIFFYDGTVKYQLVLDNGRNLVPVKGVKYLDRQWCVMSPEASVTDPNIGGSVNYACTYADCTSLSYGSTCSSLDLRSNFSYAFNQFYQTADQQKGACGFSNLSVITKIDPSQGKCRFEIMVDVRTHELPPPSASRHSGSGGGFHGVMSFWRWFLVVNKHLDENLQQLLLLTGSLAMDELEKPLLHPENFSRETIDLERLPLEEVFGLLRTSRDGLSTADAEARLLLFGQNKLEEKKENKVLKFLSFMWNPLSWVMEAAALMAIVLANGGKEGPDWQDFVGIVCLLILNSTISFIEENNAGNAAAALMARLAPKAKVLRDGQWQEQDAAILVPGDIISIKLGDIIPADARLLDGDPLKIDQSALTGESLPVTKKTGDQVFSGSTCKHGEIEAVVIATGVHTFFGKAAHLVDSTEVIGHFQKVLTSIGNFCICSIAIGMLLEIIVMFPIQHRSYRDGINNLLVLLIGGIPIAMPTVLSVTLAIGSHRLSQQGAITKRMTAIEELAGMDVLCSDKTGTLTLNRLTVDKNLIEVFNKEMDKDMVVLLAARASRIEIQDAIDTAIVNMLPDPREARANITEVHFLPFNPTDKRTAITYVDCDGNWYRASKGAPEQILNLCHEKHEIAARVHEVIERFAERGLRSLGVAYQSIPERSKESPGGPWIFCGLLPLFDPPRHDSAETIRRALNLGVCVKMITGDQLSIAKETGRRLGMGTNMYPSSSLLDREKDEHEALPVDELIEQADGFAGVFPEHKYEIVKILQEKKHICGMTGDGVNDAPALKKADIGIAVSDATDAARGAADIVLTEPGLGVIISAVLTSRAIFQRMKNYTIYAVSITIRVVLGFVLLALIWEYDFPPFMVLIIAILNDGTIMTIAKDRVRPSPKPDSWKLNEIFATGIVIGTYLALITVLFYWSIRKTNFFETHFHVRSLNSNTEEISSAIYLQVSITSQALIFVTRSQSWSFMERPGTLLMCAFVVAQLVATLIAVYAHISFASIRGIGWSWAGVIWIYSLIFYIPLDIIKFAVRYALSGEAWNLIFDRKTAFTLKKDYGKEEREAKWVLSQQRLESQRSFHLENNWRRSSLIAEQAKRRAEIARLGEIHTLRGHVESVVRLKNLDSNVIQTARTV</sequence>
<dbReference type="SUPFAM" id="SSF81665">
    <property type="entry name" value="Calcium ATPase, transmembrane domain M"/>
    <property type="match status" value="1"/>
</dbReference>
<dbReference type="SFLD" id="SFLDF00027">
    <property type="entry name" value="p-type_atpase"/>
    <property type="match status" value="1"/>
</dbReference>
<dbReference type="NCBIfam" id="TIGR01647">
    <property type="entry name" value="ATPase-IIIA_H"/>
    <property type="match status" value="1"/>
</dbReference>
<protein>
    <recommendedName>
        <fullName evidence="31">Plasma membrane ATPase</fullName>
        <ecNumber evidence="7">3.2.1.39</ecNumber>
        <ecNumber evidence="6">7.1.2.1</ecNumber>
    </recommendedName>
    <alternativeName>
        <fullName evidence="29">Proton pump</fullName>
    </alternativeName>
</protein>
<evidence type="ECO:0000256" key="26">
    <source>
        <dbReference type="ARBA" id="ARBA00023180"/>
    </source>
</evidence>
<accession>A0A9D5DB02</accession>
<evidence type="ECO:0000256" key="22">
    <source>
        <dbReference type="ARBA" id="ARBA00022989"/>
    </source>
</evidence>
<comment type="subcellular location">
    <subcellularLocation>
        <location evidence="3">Cell membrane</location>
        <topology evidence="3">Lipid-anchor</topology>
        <topology evidence="3">GPI-anchor</topology>
    </subcellularLocation>
    <subcellularLocation>
        <location evidence="2">Membrane</location>
        <topology evidence="2">Multi-pass membrane protein</topology>
    </subcellularLocation>
</comment>
<keyword evidence="17 33" id="KW-0378">Hydrolase</keyword>
<dbReference type="GO" id="GO:0006952">
    <property type="term" value="P:defense response"/>
    <property type="evidence" value="ECO:0007669"/>
    <property type="project" value="UniProtKB-KW"/>
</dbReference>
<dbReference type="InterPro" id="IPR044492">
    <property type="entry name" value="P_typ_ATPase_HD_dom"/>
</dbReference>
<dbReference type="Gene3D" id="3.20.20.80">
    <property type="entry name" value="Glycosidases"/>
    <property type="match status" value="1"/>
</dbReference>
<dbReference type="InterPro" id="IPR017853">
    <property type="entry name" value="GH"/>
</dbReference>
<keyword evidence="22 34" id="KW-1133">Transmembrane helix</keyword>
<keyword evidence="18" id="KW-0611">Plant defense</keyword>
<evidence type="ECO:0000256" key="18">
    <source>
        <dbReference type="ARBA" id="ARBA00022821"/>
    </source>
</evidence>
<keyword evidence="21" id="KW-1278">Translocase</keyword>
<dbReference type="PRINTS" id="PR00119">
    <property type="entry name" value="CATATPASE"/>
</dbReference>
<evidence type="ECO:0000256" key="32">
    <source>
        <dbReference type="RuleBase" id="RU004335"/>
    </source>
</evidence>
<evidence type="ECO:0000256" key="21">
    <source>
        <dbReference type="ARBA" id="ARBA00022967"/>
    </source>
</evidence>
<evidence type="ECO:0000256" key="4">
    <source>
        <dbReference type="ARBA" id="ARBA00008773"/>
    </source>
</evidence>
<comment type="catalytic activity">
    <reaction evidence="30">
        <text>ATP + H2O + H(+)(in) = ADP + phosphate + 2 H(+)(out)</text>
        <dbReference type="Rhea" id="RHEA:20852"/>
        <dbReference type="ChEBI" id="CHEBI:15377"/>
        <dbReference type="ChEBI" id="CHEBI:15378"/>
        <dbReference type="ChEBI" id="CHEBI:30616"/>
        <dbReference type="ChEBI" id="CHEBI:43474"/>
        <dbReference type="ChEBI" id="CHEBI:456216"/>
        <dbReference type="EC" id="7.1.2.1"/>
    </reaction>
</comment>
<dbReference type="OrthoDB" id="116380at2759"/>
<evidence type="ECO:0000313" key="38">
    <source>
        <dbReference type="EMBL" id="KAJ0988526.1"/>
    </source>
</evidence>
<dbReference type="SUPFAM" id="SSF81653">
    <property type="entry name" value="Calcium ATPase, transduction domain A"/>
    <property type="match status" value="1"/>
</dbReference>
<evidence type="ECO:0000256" key="12">
    <source>
        <dbReference type="ARBA" id="ARBA00022692"/>
    </source>
</evidence>
<evidence type="ECO:0000256" key="25">
    <source>
        <dbReference type="ARBA" id="ARBA00023157"/>
    </source>
</evidence>
<keyword evidence="25" id="KW-1015">Disulfide bond</keyword>
<gene>
    <name evidence="38" type="ORF">J5N97_006882</name>
</gene>
<dbReference type="GO" id="GO:0005886">
    <property type="term" value="C:plasma membrane"/>
    <property type="evidence" value="ECO:0007669"/>
    <property type="project" value="UniProtKB-SubCell"/>
</dbReference>
<evidence type="ECO:0000256" key="34">
    <source>
        <dbReference type="SAM" id="Phobius"/>
    </source>
</evidence>
<evidence type="ECO:0000256" key="35">
    <source>
        <dbReference type="SAM" id="SignalP"/>
    </source>
</evidence>
<dbReference type="PROSITE" id="PS00587">
    <property type="entry name" value="GLYCOSYL_HYDROL_F17"/>
    <property type="match status" value="1"/>
</dbReference>
<keyword evidence="26" id="KW-0325">Glycoprotein</keyword>
<evidence type="ECO:0000256" key="5">
    <source>
        <dbReference type="ARBA" id="ARBA00008804"/>
    </source>
</evidence>
<evidence type="ECO:0000256" key="23">
    <source>
        <dbReference type="ARBA" id="ARBA00023065"/>
    </source>
</evidence>
<dbReference type="FunFam" id="3.40.1110.10:FF:000004">
    <property type="entry name" value="Plasma membrane ATPase"/>
    <property type="match status" value="1"/>
</dbReference>
<dbReference type="InterPro" id="IPR000490">
    <property type="entry name" value="Glyco_hydro_17"/>
</dbReference>
<evidence type="ECO:0000256" key="8">
    <source>
        <dbReference type="ARBA" id="ARBA00022448"/>
    </source>
</evidence>
<dbReference type="Gene3D" id="2.70.150.10">
    <property type="entry name" value="Calcium-transporting ATPase, cytoplasmic transduction domain A"/>
    <property type="match status" value="1"/>
</dbReference>
<evidence type="ECO:0000259" key="36">
    <source>
        <dbReference type="SMART" id="SM00768"/>
    </source>
</evidence>
<keyword evidence="23" id="KW-0406">Ion transport</keyword>
<keyword evidence="13" id="KW-0479">Metal-binding</keyword>
<evidence type="ECO:0000256" key="30">
    <source>
        <dbReference type="ARBA" id="ARBA00048122"/>
    </source>
</evidence>
<dbReference type="Pfam" id="PF00690">
    <property type="entry name" value="Cation_ATPase_N"/>
    <property type="match status" value="1"/>
</dbReference>
<reference evidence="38" key="1">
    <citation type="submission" date="2021-03" db="EMBL/GenBank/DDBJ databases">
        <authorList>
            <person name="Li Z."/>
            <person name="Yang C."/>
        </authorList>
    </citation>
    <scope>NUCLEOTIDE SEQUENCE</scope>
    <source>
        <strain evidence="38">Dzin_1.0</strain>
        <tissue evidence="38">Leaf</tissue>
    </source>
</reference>
<dbReference type="InterPro" id="IPR008250">
    <property type="entry name" value="ATPase_P-typ_transduc_dom_A_sf"/>
</dbReference>
<evidence type="ECO:0000256" key="24">
    <source>
        <dbReference type="ARBA" id="ARBA00023136"/>
    </source>
</evidence>
<evidence type="ECO:0000256" key="31">
    <source>
        <dbReference type="ARBA" id="ARBA00071631"/>
    </source>
</evidence>
<name>A0A9D5DB02_9LILI</name>
<dbReference type="GO" id="GO:0120029">
    <property type="term" value="P:proton export across plasma membrane"/>
    <property type="evidence" value="ECO:0007669"/>
    <property type="project" value="InterPro"/>
</dbReference>
<dbReference type="InterPro" id="IPR012946">
    <property type="entry name" value="X8"/>
</dbReference>
<keyword evidence="15" id="KW-0547">Nucleotide-binding</keyword>
<dbReference type="EC" id="7.1.2.1" evidence="6"/>
<dbReference type="SFLD" id="SFLDS00003">
    <property type="entry name" value="Haloacid_Dehalogenase"/>
    <property type="match status" value="1"/>
</dbReference>
<dbReference type="SMART" id="SM00768">
    <property type="entry name" value="X8"/>
    <property type="match status" value="1"/>
</dbReference>
<keyword evidence="27" id="KW-0449">Lipoprotein</keyword>
<evidence type="ECO:0000256" key="6">
    <source>
        <dbReference type="ARBA" id="ARBA00012476"/>
    </source>
</evidence>
<keyword evidence="9" id="KW-1003">Cell membrane</keyword>
<dbReference type="GO" id="GO:0005524">
    <property type="term" value="F:ATP binding"/>
    <property type="evidence" value="ECO:0007669"/>
    <property type="project" value="UniProtKB-KW"/>
</dbReference>
<keyword evidence="19" id="KW-0067">ATP-binding</keyword>
<dbReference type="GO" id="GO:0005975">
    <property type="term" value="P:carbohydrate metabolic process"/>
    <property type="evidence" value="ECO:0007669"/>
    <property type="project" value="InterPro"/>
</dbReference>
<dbReference type="GO" id="GO:0098552">
    <property type="term" value="C:side of membrane"/>
    <property type="evidence" value="ECO:0007669"/>
    <property type="project" value="UniProtKB-KW"/>
</dbReference>
<dbReference type="Proteomes" id="UP001085076">
    <property type="component" value="Miscellaneous, Linkage group lg01"/>
</dbReference>
<evidence type="ECO:0000256" key="15">
    <source>
        <dbReference type="ARBA" id="ARBA00022741"/>
    </source>
</evidence>
<evidence type="ECO:0000256" key="19">
    <source>
        <dbReference type="ARBA" id="ARBA00022840"/>
    </source>
</evidence>
<evidence type="ECO:0000256" key="11">
    <source>
        <dbReference type="ARBA" id="ARBA00022622"/>
    </source>
</evidence>
<reference evidence="38" key="2">
    <citation type="journal article" date="2022" name="Hortic Res">
        <title>The genome of Dioscorea zingiberensis sheds light on the biosynthesis, origin and evolution of the medicinally important diosgenin saponins.</title>
        <authorList>
            <person name="Li Y."/>
            <person name="Tan C."/>
            <person name="Li Z."/>
            <person name="Guo J."/>
            <person name="Li S."/>
            <person name="Chen X."/>
            <person name="Wang C."/>
            <person name="Dai X."/>
            <person name="Yang H."/>
            <person name="Song W."/>
            <person name="Hou L."/>
            <person name="Xu J."/>
            <person name="Tong Z."/>
            <person name="Xu A."/>
            <person name="Yuan X."/>
            <person name="Wang W."/>
            <person name="Yang Q."/>
            <person name="Chen L."/>
            <person name="Sun Z."/>
            <person name="Wang K."/>
            <person name="Pan B."/>
            <person name="Chen J."/>
            <person name="Bao Y."/>
            <person name="Liu F."/>
            <person name="Qi X."/>
            <person name="Gang D.R."/>
            <person name="Wen J."/>
            <person name="Li J."/>
        </authorList>
    </citation>
    <scope>NUCLEOTIDE SEQUENCE</scope>
    <source>
        <strain evidence="38">Dzin_1.0</strain>
    </source>
</reference>
<dbReference type="InterPro" id="IPR059000">
    <property type="entry name" value="ATPase_P-type_domA"/>
</dbReference>
<feature type="signal peptide" evidence="35">
    <location>
        <begin position="1"/>
        <end position="26"/>
    </location>
</feature>
<dbReference type="InterPro" id="IPR023298">
    <property type="entry name" value="ATPase_P-typ_TM_dom_sf"/>
</dbReference>
<feature type="transmembrane region" description="Helical" evidence="34">
    <location>
        <begin position="1158"/>
        <end position="1180"/>
    </location>
</feature>
<dbReference type="SFLD" id="SFLDG00002">
    <property type="entry name" value="C1.7:_P-type_atpase_like"/>
    <property type="match status" value="1"/>
</dbReference>
<evidence type="ECO:0000256" key="16">
    <source>
        <dbReference type="ARBA" id="ARBA00022781"/>
    </source>
</evidence>
<evidence type="ECO:0000256" key="10">
    <source>
        <dbReference type="ARBA" id="ARBA00022553"/>
    </source>
</evidence>
<evidence type="ECO:0000256" key="3">
    <source>
        <dbReference type="ARBA" id="ARBA00004609"/>
    </source>
</evidence>
<feature type="transmembrane region" description="Helical" evidence="34">
    <location>
        <begin position="1186"/>
        <end position="1203"/>
    </location>
</feature>
<evidence type="ECO:0000256" key="29">
    <source>
        <dbReference type="ARBA" id="ARBA00031813"/>
    </source>
</evidence>
<feature type="transmembrane region" description="Helical" evidence="34">
    <location>
        <begin position="791"/>
        <end position="813"/>
    </location>
</feature>
<evidence type="ECO:0000256" key="27">
    <source>
        <dbReference type="ARBA" id="ARBA00023288"/>
    </source>
</evidence>
<dbReference type="InterPro" id="IPR023299">
    <property type="entry name" value="ATPase_P-typ_cyto_dom_N"/>
</dbReference>
<dbReference type="GO" id="GO:0046872">
    <property type="term" value="F:metal ion binding"/>
    <property type="evidence" value="ECO:0007669"/>
    <property type="project" value="UniProtKB-KW"/>
</dbReference>
<dbReference type="Pfam" id="PF00122">
    <property type="entry name" value="E1-E2_ATPase"/>
    <property type="match status" value="1"/>
</dbReference>
<evidence type="ECO:0000313" key="39">
    <source>
        <dbReference type="Proteomes" id="UP001085076"/>
    </source>
</evidence>
<dbReference type="CDD" id="cd02076">
    <property type="entry name" value="P-type_ATPase_H"/>
    <property type="match status" value="1"/>
</dbReference>
<dbReference type="FunFam" id="2.70.150.10:FF:000004">
    <property type="entry name" value="Plasma membrane ATPase"/>
    <property type="match status" value="1"/>
</dbReference>
<evidence type="ECO:0000256" key="28">
    <source>
        <dbReference type="ARBA" id="ARBA00023295"/>
    </source>
</evidence>
<feature type="chain" id="PRO_5038592712" description="Plasma membrane ATPase" evidence="35">
    <location>
        <begin position="27"/>
        <end position="1456"/>
    </location>
</feature>
<dbReference type="Gene3D" id="6.10.140.890">
    <property type="match status" value="1"/>
</dbReference>
<evidence type="ECO:0000259" key="37">
    <source>
        <dbReference type="SMART" id="SM00831"/>
    </source>
</evidence>
<dbReference type="InterPro" id="IPR001757">
    <property type="entry name" value="P_typ_ATPase"/>
</dbReference>
<feature type="transmembrane region" description="Helical" evidence="34">
    <location>
        <begin position="1328"/>
        <end position="1347"/>
    </location>
</feature>
<evidence type="ECO:0000256" key="7">
    <source>
        <dbReference type="ARBA" id="ARBA00012780"/>
    </source>
</evidence>
<dbReference type="PRINTS" id="PR00120">
    <property type="entry name" value="HATPASE"/>
</dbReference>
<dbReference type="Gene3D" id="3.40.1110.10">
    <property type="entry name" value="Calcium-transporting ATPase, cytoplasmic domain N"/>
    <property type="match status" value="1"/>
</dbReference>